<proteinExistence type="predicted"/>
<evidence type="ECO:0000313" key="1">
    <source>
        <dbReference type="EMBL" id="CAK5091670.1"/>
    </source>
</evidence>
<reference evidence="1" key="1">
    <citation type="submission" date="2023-11" db="EMBL/GenBank/DDBJ databases">
        <authorList>
            <person name="Poullet M."/>
        </authorList>
    </citation>
    <scope>NUCLEOTIDE SEQUENCE</scope>
    <source>
        <strain evidence="1">E1834</strain>
    </source>
</reference>
<name>A0ACB1AJI3_MELEN</name>
<sequence>MSKEIKNVLGIQQQTNLSDGDVIKYLKELYKIAYEMKMEPGEPVKRSCYITDGKVCIIDVFCE</sequence>
<dbReference type="EMBL" id="CAVMJV010000089">
    <property type="protein sequence ID" value="CAK5091670.1"/>
    <property type="molecule type" value="Genomic_DNA"/>
</dbReference>
<dbReference type="Proteomes" id="UP001497535">
    <property type="component" value="Unassembled WGS sequence"/>
</dbReference>
<protein>
    <submittedName>
        <fullName evidence="1">Uncharacterized protein</fullName>
    </submittedName>
</protein>
<keyword evidence="2" id="KW-1185">Reference proteome</keyword>
<evidence type="ECO:0000313" key="2">
    <source>
        <dbReference type="Proteomes" id="UP001497535"/>
    </source>
</evidence>
<accession>A0ACB1AJI3</accession>
<gene>
    <name evidence="1" type="ORF">MENTE1834_LOCUS39520</name>
</gene>
<organism evidence="1 2">
    <name type="scientific">Meloidogyne enterolobii</name>
    <name type="common">Root-knot nematode worm</name>
    <name type="synonym">Meloidogyne mayaguensis</name>
    <dbReference type="NCBI Taxonomy" id="390850"/>
    <lineage>
        <taxon>Eukaryota</taxon>
        <taxon>Metazoa</taxon>
        <taxon>Ecdysozoa</taxon>
        <taxon>Nematoda</taxon>
        <taxon>Chromadorea</taxon>
        <taxon>Rhabditida</taxon>
        <taxon>Tylenchina</taxon>
        <taxon>Tylenchomorpha</taxon>
        <taxon>Tylenchoidea</taxon>
        <taxon>Meloidogynidae</taxon>
        <taxon>Meloidogyninae</taxon>
        <taxon>Meloidogyne</taxon>
    </lineage>
</organism>
<comment type="caution">
    <text evidence="1">The sequence shown here is derived from an EMBL/GenBank/DDBJ whole genome shotgun (WGS) entry which is preliminary data.</text>
</comment>